<keyword evidence="3" id="KW-0677">Repeat</keyword>
<protein>
    <recommendedName>
        <fullName evidence="9">C2H2-type domain-containing protein</fullName>
    </recommendedName>
</protein>
<dbReference type="PROSITE" id="PS50157">
    <property type="entry name" value="ZINC_FINGER_C2H2_2"/>
    <property type="match status" value="1"/>
</dbReference>
<evidence type="ECO:0000256" key="6">
    <source>
        <dbReference type="ARBA" id="ARBA00023242"/>
    </source>
</evidence>
<reference evidence="10 11" key="1">
    <citation type="submission" date="2013-07" db="EMBL/GenBank/DDBJ databases">
        <authorList>
            <person name="Stoco P.H."/>
            <person name="Wagner G."/>
            <person name="Gerber A."/>
            <person name="Zaha A."/>
            <person name="Thompson C."/>
            <person name="Bartholomeu D.C."/>
            <person name="Luckemeyer D.D."/>
            <person name="Bahia D."/>
            <person name="Loreto E."/>
            <person name="Prestes E.B."/>
            <person name="Lima F.M."/>
            <person name="Rodrigues-Luiz G."/>
            <person name="Vallejo G.A."/>
            <person name="Filho J.F."/>
            <person name="Monteiro K.M."/>
            <person name="Tyler K.M."/>
            <person name="de Almeida L.G."/>
            <person name="Ortiz M.F."/>
            <person name="Siervo M.A."/>
            <person name="de Moraes M.H."/>
            <person name="Cunha O.L."/>
            <person name="Mendonca-Neto R."/>
            <person name="Silva R."/>
            <person name="Teixeira S.M."/>
            <person name="Murta S.M."/>
            <person name="Sincero T.C."/>
            <person name="Mendes T.A."/>
            <person name="Urmenyi T.P."/>
            <person name="Silva V.G."/>
            <person name="da Rocha W.D."/>
            <person name="Andersson B."/>
            <person name="Romanha A.J."/>
            <person name="Steindel M."/>
            <person name="de Vasconcelos A.T."/>
            <person name="Grisard E.C."/>
        </authorList>
    </citation>
    <scope>NUCLEOTIDE SEQUENCE [LARGE SCALE GENOMIC DNA]</scope>
    <source>
        <strain evidence="10 11">SC58</strain>
    </source>
</reference>
<feature type="domain" description="C2H2-type" evidence="9">
    <location>
        <begin position="299"/>
        <end position="330"/>
    </location>
</feature>
<keyword evidence="4 7" id="KW-0863">Zinc-finger</keyword>
<dbReference type="PANTHER" id="PTHR24406">
    <property type="entry name" value="TRANSCRIPTIONAL REPRESSOR CTCFL-RELATED"/>
    <property type="match status" value="1"/>
</dbReference>
<organism evidence="10 11">
    <name type="scientific">Trypanosoma rangeli SC58</name>
    <dbReference type="NCBI Taxonomy" id="429131"/>
    <lineage>
        <taxon>Eukaryota</taxon>
        <taxon>Discoba</taxon>
        <taxon>Euglenozoa</taxon>
        <taxon>Kinetoplastea</taxon>
        <taxon>Metakinetoplastina</taxon>
        <taxon>Trypanosomatida</taxon>
        <taxon>Trypanosomatidae</taxon>
        <taxon>Trypanosoma</taxon>
        <taxon>Herpetosoma</taxon>
    </lineage>
</organism>
<dbReference type="AlphaFoldDB" id="A0A061J1M7"/>
<dbReference type="InterPro" id="IPR050888">
    <property type="entry name" value="ZnF_C2H2-type_TF"/>
</dbReference>
<evidence type="ECO:0000256" key="1">
    <source>
        <dbReference type="ARBA" id="ARBA00004123"/>
    </source>
</evidence>
<sequence>MATSTLRMSGDVVQQNQEGHRCGNGGGETEANSSEKPTLRCPECLNVFFTWSRLTAHLNASAHFSARCVTCGEQLRCYGPTHPYRHEAATGHFGFFGTFYIRTDYRLDHPPVLSHPQYRCVCRVTFLCPLQLALHLRMDHGVTAIPDVAVCRTCNIQGSLTELAAHRMERLMLKEDDVIEVSGFSSAPYLVRWPRLPPWPVQIKPYAVLYQCPICILVFSSWSAMENHIEAGGVCKRMLDPIGACSANTSHAAGGHRFSPEEFEVLLDTSEPELLSLLQRGSQQQAGDSAEVGDLVLVFQCPEEACSRIFLTHGELQEHMEQLAHFPATPKEKTDCTIQSGLSWKWNISDYEVMCSARRLVEEFGLSRCSLCSRVVSRGLETHNQLFHPTT</sequence>
<keyword evidence="6" id="KW-0539">Nucleus</keyword>
<evidence type="ECO:0000256" key="3">
    <source>
        <dbReference type="ARBA" id="ARBA00022737"/>
    </source>
</evidence>
<feature type="compositionally biased region" description="Polar residues" evidence="8">
    <location>
        <begin position="1"/>
        <end position="17"/>
    </location>
</feature>
<gene>
    <name evidence="10" type="ORF">TRSC58_02956</name>
</gene>
<evidence type="ECO:0000256" key="5">
    <source>
        <dbReference type="ARBA" id="ARBA00022833"/>
    </source>
</evidence>
<dbReference type="GO" id="GO:0005634">
    <property type="term" value="C:nucleus"/>
    <property type="evidence" value="ECO:0007669"/>
    <property type="project" value="UniProtKB-SubCell"/>
</dbReference>
<evidence type="ECO:0000313" key="11">
    <source>
        <dbReference type="Proteomes" id="UP000031737"/>
    </source>
</evidence>
<evidence type="ECO:0000256" key="4">
    <source>
        <dbReference type="ARBA" id="ARBA00022771"/>
    </source>
</evidence>
<keyword evidence="2" id="KW-0479">Metal-binding</keyword>
<dbReference type="Proteomes" id="UP000031737">
    <property type="component" value="Unassembled WGS sequence"/>
</dbReference>
<proteinExistence type="predicted"/>
<keyword evidence="11" id="KW-1185">Reference proteome</keyword>
<dbReference type="PROSITE" id="PS00028">
    <property type="entry name" value="ZINC_FINGER_C2H2_1"/>
    <property type="match status" value="2"/>
</dbReference>
<evidence type="ECO:0000256" key="8">
    <source>
        <dbReference type="SAM" id="MobiDB-lite"/>
    </source>
</evidence>
<comment type="subcellular location">
    <subcellularLocation>
        <location evidence="1">Nucleus</location>
    </subcellularLocation>
</comment>
<dbReference type="InterPro" id="IPR013087">
    <property type="entry name" value="Znf_C2H2_type"/>
</dbReference>
<feature type="region of interest" description="Disordered" evidence="8">
    <location>
        <begin position="1"/>
        <end position="37"/>
    </location>
</feature>
<name>A0A061J1M7_TRYRA</name>
<accession>A0A061J1M7</accession>
<comment type="caution">
    <text evidence="10">The sequence shown here is derived from an EMBL/GenBank/DDBJ whole genome shotgun (WGS) entry which is preliminary data.</text>
</comment>
<keyword evidence="5" id="KW-0862">Zinc</keyword>
<evidence type="ECO:0000256" key="7">
    <source>
        <dbReference type="PROSITE-ProRule" id="PRU00042"/>
    </source>
</evidence>
<dbReference type="GO" id="GO:0008270">
    <property type="term" value="F:zinc ion binding"/>
    <property type="evidence" value="ECO:0007669"/>
    <property type="project" value="UniProtKB-KW"/>
</dbReference>
<dbReference type="OrthoDB" id="271591at2759"/>
<evidence type="ECO:0000256" key="2">
    <source>
        <dbReference type="ARBA" id="ARBA00022723"/>
    </source>
</evidence>
<dbReference type="VEuPathDB" id="TriTrypDB:TRSC58_02956"/>
<dbReference type="SMART" id="SM00355">
    <property type="entry name" value="ZnF_C2H2"/>
    <property type="match status" value="4"/>
</dbReference>
<evidence type="ECO:0000259" key="9">
    <source>
        <dbReference type="PROSITE" id="PS50157"/>
    </source>
</evidence>
<dbReference type="EMBL" id="AUPL01002956">
    <property type="protein sequence ID" value="ESL09323.1"/>
    <property type="molecule type" value="Genomic_DNA"/>
</dbReference>
<evidence type="ECO:0000313" key="10">
    <source>
        <dbReference type="EMBL" id="ESL09323.1"/>
    </source>
</evidence>